<accession>A0A9Q1QXU9</accession>
<feature type="compositionally biased region" description="Acidic residues" evidence="1">
    <location>
        <begin position="150"/>
        <end position="209"/>
    </location>
</feature>
<feature type="region of interest" description="Disordered" evidence="1">
    <location>
        <begin position="86"/>
        <end position="220"/>
    </location>
</feature>
<comment type="caution">
    <text evidence="2">The sequence shown here is derived from an EMBL/GenBank/DDBJ whole genome shotgun (WGS) entry which is preliminary data.</text>
</comment>
<sequence>MTVMNPLHSGGLCELMHHLPVVIPLPVGSLWSIPILSYSNFQVLIRGKLAVQMEVMLNNSTLLTCASVLASVQDVVAPTLAIETRVRGEQNTNDEHKVVDTAEEGGDGNDNDDNENGEFEDGEGEFSDEGVHGPNKSQGNAKKSNGDTNGEGDENGDEEDGGEEGHDDDNDDNDDDDDGEDNDDDGEEGEEEEEVVEEPEDDEEEDDKEETIQPPKKRKK</sequence>
<evidence type="ECO:0000256" key="1">
    <source>
        <dbReference type="SAM" id="MobiDB-lite"/>
    </source>
</evidence>
<dbReference type="EMBL" id="JAJAGQ010000021">
    <property type="protein sequence ID" value="KAJ8530878.1"/>
    <property type="molecule type" value="Genomic_DNA"/>
</dbReference>
<evidence type="ECO:0000313" key="2">
    <source>
        <dbReference type="EMBL" id="KAJ8530878.1"/>
    </source>
</evidence>
<protein>
    <submittedName>
        <fullName evidence="2">Uncharacterized protein</fullName>
    </submittedName>
</protein>
<gene>
    <name evidence="2" type="ORF">K7X08_023759</name>
</gene>
<reference evidence="3" key="1">
    <citation type="journal article" date="2023" name="Proc. Natl. Acad. Sci. U.S.A.">
        <title>Genomic and structural basis for evolution of tropane alkaloid biosynthesis.</title>
        <authorList>
            <person name="Wanga Y.-J."/>
            <person name="Taina T."/>
            <person name="Yua J.-Y."/>
            <person name="Lia J."/>
            <person name="Xua B."/>
            <person name="Chenc J."/>
            <person name="D'Auriad J.C."/>
            <person name="Huanga J.-P."/>
            <person name="Huanga S.-X."/>
        </authorList>
    </citation>
    <scope>NUCLEOTIDE SEQUENCE [LARGE SCALE GENOMIC DNA]</scope>
    <source>
        <strain evidence="3">cv. KIB-2019</strain>
    </source>
</reference>
<dbReference type="AlphaFoldDB" id="A0A9Q1QXU9"/>
<dbReference type="PANTHER" id="PTHR35711">
    <property type="entry name" value="EXPRESSED PROTEIN"/>
    <property type="match status" value="1"/>
</dbReference>
<dbReference type="Proteomes" id="UP001152561">
    <property type="component" value="Unassembled WGS sequence"/>
</dbReference>
<evidence type="ECO:0000313" key="3">
    <source>
        <dbReference type="Proteomes" id="UP001152561"/>
    </source>
</evidence>
<feature type="compositionally biased region" description="Basic and acidic residues" evidence="1">
    <location>
        <begin position="86"/>
        <end position="100"/>
    </location>
</feature>
<proteinExistence type="predicted"/>
<feature type="compositionally biased region" description="Acidic residues" evidence="1">
    <location>
        <begin position="101"/>
        <end position="128"/>
    </location>
</feature>
<keyword evidence="3" id="KW-1185">Reference proteome</keyword>
<organism evidence="2 3">
    <name type="scientific">Anisodus acutangulus</name>
    <dbReference type="NCBI Taxonomy" id="402998"/>
    <lineage>
        <taxon>Eukaryota</taxon>
        <taxon>Viridiplantae</taxon>
        <taxon>Streptophyta</taxon>
        <taxon>Embryophyta</taxon>
        <taxon>Tracheophyta</taxon>
        <taxon>Spermatophyta</taxon>
        <taxon>Magnoliopsida</taxon>
        <taxon>eudicotyledons</taxon>
        <taxon>Gunneridae</taxon>
        <taxon>Pentapetalae</taxon>
        <taxon>asterids</taxon>
        <taxon>lamiids</taxon>
        <taxon>Solanales</taxon>
        <taxon>Solanaceae</taxon>
        <taxon>Solanoideae</taxon>
        <taxon>Hyoscyameae</taxon>
        <taxon>Anisodus</taxon>
    </lineage>
</organism>
<name>A0A9Q1QXU9_9SOLA</name>
<dbReference type="PANTHER" id="PTHR35711:SF1">
    <property type="entry name" value="ECTODERMAL, ISOFORM F"/>
    <property type="match status" value="1"/>
</dbReference>
<dbReference type="OrthoDB" id="1306304at2759"/>